<protein>
    <submittedName>
        <fullName evidence="2">AAA family ATPase</fullName>
    </submittedName>
</protein>
<gene>
    <name evidence="2" type="ORF">GM920_00435</name>
</gene>
<evidence type="ECO:0000313" key="2">
    <source>
        <dbReference type="EMBL" id="MBB2147365.1"/>
    </source>
</evidence>
<feature type="coiled-coil region" evidence="1">
    <location>
        <begin position="228"/>
        <end position="314"/>
    </location>
</feature>
<dbReference type="Gene3D" id="3.40.50.300">
    <property type="entry name" value="P-loop containing nucleotide triphosphate hydrolases"/>
    <property type="match status" value="2"/>
</dbReference>
<keyword evidence="1" id="KW-0175">Coiled coil</keyword>
<dbReference type="RefSeq" id="WP_182952645.1">
    <property type="nucleotide sequence ID" value="NZ_WNXC01000001.1"/>
</dbReference>
<sequence>MAAILNSISFNNFFNYYGTFEDNSYELKQGVNIIVADNGAGKSKFFNAFLWLFNDVVLDSDDKIEKSIKNAFVKIISDKAKFEAPIHGKVYCGIQIEYTQANRLKYQITKSFTAIKLNEDFTNPNSWQFILNDLEVNKTDLVLPKYKPVYDEDEKIKIIDSLILPAFRKYSFLQGEEVDKIIDFSEKESIESAVTNLTDISKYEKLEEFVNYVNEKAYSDLKDQMKSNDAQSKRLNDAINEKERLELLLKQEEEKLKEWEETYSKAEKEKNELDKVYANADKRRELDDKIKPIQRRLKEKKDEFEDFLDKVNNRMFDGQFSWIAMGFENNIDKFRKMRDEYTTKHFELKALKNIDANPNNYFHFLPVNSPDAVSLQNMVDHEHCYVCDRPARRDSKEHNYITALKNRPSSGSKEVEYVKNNLNNFFGDIQINAQPFYNRISNIPSSISSFKDKEGEYIQQIDRFSAQLKSLKDQRKDLLISGEDSKANENDIINNYKGAIRQIENARTKIDDIILPKINDYKYKVKNTELEIENLSKVQDIPRGFQENFTIAKDLANATTKAKERVYDRMIKKLEEHANNHFQSLIKSNDLVGGVLKFEKTPSGAINFNYIDRAGNIVSGASEGFQRMKKFSVVMAIITANNSEYNYPLLADAPLSAFGEGFTEGFFESTAKIFPQSVILVKELFDRNDDQKLTSLGRKLRKEDFVKAMYLNTVPEGAEQKDLETKQIRLK</sequence>
<dbReference type="Proteomes" id="UP000636110">
    <property type="component" value="Unassembled WGS sequence"/>
</dbReference>
<organism evidence="2 3">
    <name type="scientific">Pedobacter gandavensis</name>
    <dbReference type="NCBI Taxonomy" id="2679963"/>
    <lineage>
        <taxon>Bacteria</taxon>
        <taxon>Pseudomonadati</taxon>
        <taxon>Bacteroidota</taxon>
        <taxon>Sphingobacteriia</taxon>
        <taxon>Sphingobacteriales</taxon>
        <taxon>Sphingobacteriaceae</taxon>
        <taxon>Pedobacter</taxon>
    </lineage>
</organism>
<evidence type="ECO:0000313" key="3">
    <source>
        <dbReference type="Proteomes" id="UP000636110"/>
    </source>
</evidence>
<proteinExistence type="predicted"/>
<reference evidence="2 3" key="1">
    <citation type="submission" date="2019-11" db="EMBL/GenBank/DDBJ databases">
        <title>Description of Pedobacter sp. LMG 31462T.</title>
        <authorList>
            <person name="Carlier A."/>
            <person name="Qi S."/>
            <person name="Vandamme P."/>
        </authorList>
    </citation>
    <scope>NUCLEOTIDE SEQUENCE [LARGE SCALE GENOMIC DNA]</scope>
    <source>
        <strain evidence="2 3">LMG 31462</strain>
    </source>
</reference>
<dbReference type="EMBL" id="WNXC01000001">
    <property type="protein sequence ID" value="MBB2147365.1"/>
    <property type="molecule type" value="Genomic_DNA"/>
</dbReference>
<dbReference type="SUPFAM" id="SSF52540">
    <property type="entry name" value="P-loop containing nucleoside triphosphate hydrolases"/>
    <property type="match status" value="1"/>
</dbReference>
<keyword evidence="3" id="KW-1185">Reference proteome</keyword>
<evidence type="ECO:0000256" key="1">
    <source>
        <dbReference type="SAM" id="Coils"/>
    </source>
</evidence>
<comment type="caution">
    <text evidence="2">The sequence shown here is derived from an EMBL/GenBank/DDBJ whole genome shotgun (WGS) entry which is preliminary data.</text>
</comment>
<dbReference type="InterPro" id="IPR027417">
    <property type="entry name" value="P-loop_NTPase"/>
</dbReference>
<accession>A0ABR6EQ45</accession>
<name>A0ABR6EQ45_9SPHI</name>